<dbReference type="AlphaFoldDB" id="A0A4Y3KKQ1"/>
<gene>
    <name evidence="3" type="ORF">CGE01nite_09460</name>
</gene>
<dbReference type="Proteomes" id="UP000320461">
    <property type="component" value="Unassembled WGS sequence"/>
</dbReference>
<dbReference type="PROSITE" id="PS51903">
    <property type="entry name" value="CLP_R"/>
    <property type="match status" value="1"/>
</dbReference>
<evidence type="ECO:0000256" key="1">
    <source>
        <dbReference type="PROSITE-ProRule" id="PRU01251"/>
    </source>
</evidence>
<sequence length="173" mass="18017">MFERFTQDARDAVTRARDEAGALGAERIGSEHVLLAAVRVDGVAQQALTGLGIGADALAQAVRARHGLDDDALASIGVDLGAVRAQVEATFGEGALDAAHRTAPRALTPDAKKLLELALREAIRTERRRIDTGHLLLAAVRAPESAARATLSSLGLSDDAVRDAVGVAWARAA</sequence>
<dbReference type="Pfam" id="PF02861">
    <property type="entry name" value="Clp_N"/>
    <property type="match status" value="2"/>
</dbReference>
<keyword evidence="4" id="KW-1185">Reference proteome</keyword>
<dbReference type="Gene3D" id="1.10.1780.10">
    <property type="entry name" value="Clp, N-terminal domain"/>
    <property type="match status" value="2"/>
</dbReference>
<dbReference type="InterPro" id="IPR036628">
    <property type="entry name" value="Clp_N_dom_sf"/>
</dbReference>
<dbReference type="InterPro" id="IPR004176">
    <property type="entry name" value="Clp_R_N"/>
</dbReference>
<organism evidence="3 4">
    <name type="scientific">Cellulomonas gelida</name>
    <dbReference type="NCBI Taxonomy" id="1712"/>
    <lineage>
        <taxon>Bacteria</taxon>
        <taxon>Bacillati</taxon>
        <taxon>Actinomycetota</taxon>
        <taxon>Actinomycetes</taxon>
        <taxon>Micrococcales</taxon>
        <taxon>Cellulomonadaceae</taxon>
        <taxon>Cellulomonas</taxon>
    </lineage>
</organism>
<evidence type="ECO:0000259" key="2">
    <source>
        <dbReference type="PROSITE" id="PS51903"/>
    </source>
</evidence>
<feature type="domain" description="Clp R" evidence="2">
    <location>
        <begin position="2"/>
        <end position="173"/>
    </location>
</feature>
<proteinExistence type="predicted"/>
<name>A0A4Y3KKQ1_9CELL</name>
<dbReference type="RefSeq" id="WP_048343549.1">
    <property type="nucleotide sequence ID" value="NZ_BJLQ01000006.1"/>
</dbReference>
<accession>A0A4Y3KKQ1</accession>
<keyword evidence="1" id="KW-0677">Repeat</keyword>
<protein>
    <recommendedName>
        <fullName evidence="2">Clp R domain-containing protein</fullName>
    </recommendedName>
</protein>
<comment type="caution">
    <text evidence="3">The sequence shown here is derived from an EMBL/GenBank/DDBJ whole genome shotgun (WGS) entry which is preliminary data.</text>
</comment>
<dbReference type="SUPFAM" id="SSF81923">
    <property type="entry name" value="Double Clp-N motif"/>
    <property type="match status" value="2"/>
</dbReference>
<reference evidence="3 4" key="1">
    <citation type="submission" date="2019-06" db="EMBL/GenBank/DDBJ databases">
        <title>Whole genome shotgun sequence of Cellulomonas gelida NBRC 3748.</title>
        <authorList>
            <person name="Hosoyama A."/>
            <person name="Uohara A."/>
            <person name="Ohji S."/>
            <person name="Ichikawa N."/>
        </authorList>
    </citation>
    <scope>NUCLEOTIDE SEQUENCE [LARGE SCALE GENOMIC DNA]</scope>
    <source>
        <strain evidence="3 4">NBRC 3748</strain>
    </source>
</reference>
<evidence type="ECO:0000313" key="4">
    <source>
        <dbReference type="Proteomes" id="UP000320461"/>
    </source>
</evidence>
<dbReference type="OrthoDB" id="3628183at2"/>
<evidence type="ECO:0000313" key="3">
    <source>
        <dbReference type="EMBL" id="GEA83695.1"/>
    </source>
</evidence>
<dbReference type="EMBL" id="BJLQ01000006">
    <property type="protein sequence ID" value="GEA83695.1"/>
    <property type="molecule type" value="Genomic_DNA"/>
</dbReference>